<keyword evidence="2" id="KW-1185">Reference proteome</keyword>
<name>A0A5C6NW47_9TELE</name>
<dbReference type="AlphaFoldDB" id="A0A5C6NW47"/>
<gene>
    <name evidence="1" type="ORF">D4764_16G0000200</name>
</gene>
<organism evidence="1 2">
    <name type="scientific">Takifugu flavidus</name>
    <name type="common">sansaifugu</name>
    <dbReference type="NCBI Taxonomy" id="433684"/>
    <lineage>
        <taxon>Eukaryota</taxon>
        <taxon>Metazoa</taxon>
        <taxon>Chordata</taxon>
        <taxon>Craniata</taxon>
        <taxon>Vertebrata</taxon>
        <taxon>Euteleostomi</taxon>
        <taxon>Actinopterygii</taxon>
        <taxon>Neopterygii</taxon>
        <taxon>Teleostei</taxon>
        <taxon>Neoteleostei</taxon>
        <taxon>Acanthomorphata</taxon>
        <taxon>Eupercaria</taxon>
        <taxon>Tetraodontiformes</taxon>
        <taxon>Tetradontoidea</taxon>
        <taxon>Tetraodontidae</taxon>
        <taxon>Takifugu</taxon>
    </lineage>
</organism>
<dbReference type="EMBL" id="RHFK02000008">
    <property type="protein sequence ID" value="TWW71523.1"/>
    <property type="molecule type" value="Genomic_DNA"/>
</dbReference>
<protein>
    <submittedName>
        <fullName evidence="1">Uncharacterized protein</fullName>
    </submittedName>
</protein>
<reference evidence="1 2" key="1">
    <citation type="submission" date="2019-04" db="EMBL/GenBank/DDBJ databases">
        <title>Chromosome genome assembly for Takifugu flavidus.</title>
        <authorList>
            <person name="Xiao S."/>
        </authorList>
    </citation>
    <scope>NUCLEOTIDE SEQUENCE [LARGE SCALE GENOMIC DNA]</scope>
    <source>
        <strain evidence="1">HTHZ2018</strain>
        <tissue evidence="1">Muscle</tissue>
    </source>
</reference>
<evidence type="ECO:0000313" key="1">
    <source>
        <dbReference type="EMBL" id="TWW71523.1"/>
    </source>
</evidence>
<dbReference type="Proteomes" id="UP000324091">
    <property type="component" value="Chromosome 16"/>
</dbReference>
<proteinExistence type="predicted"/>
<accession>A0A5C6NW47</accession>
<evidence type="ECO:0000313" key="2">
    <source>
        <dbReference type="Proteomes" id="UP000324091"/>
    </source>
</evidence>
<comment type="caution">
    <text evidence="1">The sequence shown here is derived from an EMBL/GenBank/DDBJ whole genome shotgun (WGS) entry which is preliminary data.</text>
</comment>
<sequence>MPEETSEVDGGRDLIAGQAWTPPEVWVCAVLRTHVRKSTPPQDAPGDPVIGLFQVHKVHVDWLGKLAMPVKHPSKGSAARQLFHYLGNLCPEIGWSTSWSPNSVPPCGYVLVGLRSSWKYSFHCRIIAPGDVSSSPRTPSMSSSIASLNSSHARRGLAAATRESCLDNGGTEHGPFRLNVPYLPWNGIKALLEGDEDQPDGFPHQVFPTNPHYAFGSARSMWCPPTPDPTHNQTVPPNPQFPGHAVVTHVSVEVSQENDGVPIWDTVQCPS</sequence>